<dbReference type="KEGG" id="afy:BW247_03205"/>
<evidence type="ECO:0000259" key="1">
    <source>
        <dbReference type="Pfam" id="PF08241"/>
    </source>
</evidence>
<evidence type="ECO:0000313" key="3">
    <source>
        <dbReference type="Proteomes" id="UP000243807"/>
    </source>
</evidence>
<sequence>MAKISDTSDELREKRLVDWYASPQGEKTLALLREVLAELLSTRFGYLGIQVGGGAINPSLAELSRVREHVLVSTLPDRGDIRASPLALPVASECADLLLLLHTVENASDPYQVLRELERVLVPEGDAVMVSFNPWSIWGMSSWFVGRLRGDVYAPWQGRFYTQRRLKDWFRLLGFELVTVRRFGFRSPSWHGWFEHRCAWMEKVGPRWFPALGGVQIIIARKRRTRLTLIKSRWRPLSVRVGGRVAGAASRSVLRVED</sequence>
<reference evidence="2 3" key="1">
    <citation type="submission" date="2017-01" db="EMBL/GenBank/DDBJ databases">
        <title>Draft sequence of Acidihalobacter ferrooxidans strain DSM 14175 (strain V8).</title>
        <authorList>
            <person name="Khaleque H.N."/>
            <person name="Ramsay J.P."/>
            <person name="Murphy R.J.T."/>
            <person name="Kaksonen A.H."/>
            <person name="Boxall N.J."/>
            <person name="Watkin E.L.J."/>
        </authorList>
    </citation>
    <scope>NUCLEOTIDE SEQUENCE [LARGE SCALE GENOMIC DNA]</scope>
    <source>
        <strain evidence="2 3">V8</strain>
    </source>
</reference>
<dbReference type="STRING" id="1765967.BW247_03205"/>
<dbReference type="InterPro" id="IPR029063">
    <property type="entry name" value="SAM-dependent_MTases_sf"/>
</dbReference>
<dbReference type="EMBL" id="CP019434">
    <property type="protein sequence ID" value="APZ42222.1"/>
    <property type="molecule type" value="Genomic_DNA"/>
</dbReference>
<feature type="domain" description="Methyltransferase type 11" evidence="1">
    <location>
        <begin position="81"/>
        <end position="128"/>
    </location>
</feature>
<name>A0A1P8UEE3_9GAMM</name>
<accession>A0A1P8UEE3</accession>
<dbReference type="Pfam" id="PF08241">
    <property type="entry name" value="Methyltransf_11"/>
    <property type="match status" value="1"/>
</dbReference>
<dbReference type="SUPFAM" id="SSF53335">
    <property type="entry name" value="S-adenosyl-L-methionine-dependent methyltransferases"/>
    <property type="match status" value="1"/>
</dbReference>
<proteinExistence type="predicted"/>
<dbReference type="AlphaFoldDB" id="A0A1P8UEE3"/>
<dbReference type="GO" id="GO:0008757">
    <property type="term" value="F:S-adenosylmethionine-dependent methyltransferase activity"/>
    <property type="evidence" value="ECO:0007669"/>
    <property type="project" value="InterPro"/>
</dbReference>
<dbReference type="Proteomes" id="UP000243807">
    <property type="component" value="Chromosome"/>
</dbReference>
<organism evidence="2 3">
    <name type="scientific">Acidihalobacter ferrooxydans</name>
    <dbReference type="NCBI Taxonomy" id="1765967"/>
    <lineage>
        <taxon>Bacteria</taxon>
        <taxon>Pseudomonadati</taxon>
        <taxon>Pseudomonadota</taxon>
        <taxon>Gammaproteobacteria</taxon>
        <taxon>Chromatiales</taxon>
        <taxon>Ectothiorhodospiraceae</taxon>
        <taxon>Acidihalobacter</taxon>
    </lineage>
</organism>
<gene>
    <name evidence="2" type="ORF">BW247_03205</name>
</gene>
<dbReference type="InterPro" id="IPR013216">
    <property type="entry name" value="Methyltransf_11"/>
</dbReference>
<evidence type="ECO:0000313" key="2">
    <source>
        <dbReference type="EMBL" id="APZ42222.1"/>
    </source>
</evidence>
<dbReference type="Gene3D" id="3.40.50.150">
    <property type="entry name" value="Vaccinia Virus protein VP39"/>
    <property type="match status" value="1"/>
</dbReference>
<protein>
    <recommendedName>
        <fullName evidence="1">Methyltransferase type 11 domain-containing protein</fullName>
    </recommendedName>
</protein>
<keyword evidence="3" id="KW-1185">Reference proteome</keyword>
<dbReference type="RefSeq" id="WP_076835695.1">
    <property type="nucleotide sequence ID" value="NZ_CP019434.1"/>
</dbReference>